<accession>A0A848GZ06</accession>
<dbReference type="AlphaFoldDB" id="A0A848GZ06"/>
<dbReference type="Proteomes" id="UP000541185">
    <property type="component" value="Unassembled WGS sequence"/>
</dbReference>
<dbReference type="InterPro" id="IPR009609">
    <property type="entry name" value="Phosphonate_metab_PhnG"/>
</dbReference>
<evidence type="ECO:0000313" key="3">
    <source>
        <dbReference type="Proteomes" id="UP000541185"/>
    </source>
</evidence>
<organism evidence="2 3">
    <name type="scientific">Ramlibacter agri</name>
    <dbReference type="NCBI Taxonomy" id="2728837"/>
    <lineage>
        <taxon>Bacteria</taxon>
        <taxon>Pseudomonadati</taxon>
        <taxon>Pseudomonadota</taxon>
        <taxon>Betaproteobacteria</taxon>
        <taxon>Burkholderiales</taxon>
        <taxon>Comamonadaceae</taxon>
        <taxon>Ramlibacter</taxon>
    </lineage>
</organism>
<protein>
    <submittedName>
        <fullName evidence="2">Phosphonate C-P lyase system protein PhnG</fullName>
    </submittedName>
</protein>
<dbReference type="EMBL" id="JABBFX010000001">
    <property type="protein sequence ID" value="NML42621.1"/>
    <property type="molecule type" value="Genomic_DNA"/>
</dbReference>
<gene>
    <name evidence="2" type="primary">phnG</name>
    <name evidence="2" type="ORF">HHL11_02590</name>
</gene>
<comment type="caution">
    <text evidence="2">The sequence shown here is derived from an EMBL/GenBank/DDBJ whole genome shotgun (WGS) entry which is preliminary data.</text>
</comment>
<dbReference type="Pfam" id="PF06754">
    <property type="entry name" value="PhnG"/>
    <property type="match status" value="1"/>
</dbReference>
<reference evidence="2 3" key="1">
    <citation type="submission" date="2020-04" db="EMBL/GenBank/DDBJ databases">
        <title>Ramlibacter sp. G-1-2-2 isolated from soil.</title>
        <authorList>
            <person name="Dahal R.H."/>
        </authorList>
    </citation>
    <scope>NUCLEOTIDE SEQUENCE [LARGE SCALE GENOMIC DNA]</scope>
    <source>
        <strain evidence="2 3">G-1-2-2</strain>
    </source>
</reference>
<dbReference type="GO" id="GO:0016829">
    <property type="term" value="F:lyase activity"/>
    <property type="evidence" value="ECO:0007669"/>
    <property type="project" value="UniProtKB-KW"/>
</dbReference>
<dbReference type="NCBIfam" id="TIGR03293">
    <property type="entry name" value="PhnG_redo"/>
    <property type="match status" value="1"/>
</dbReference>
<evidence type="ECO:0000259" key="1">
    <source>
        <dbReference type="PROSITE" id="PS50003"/>
    </source>
</evidence>
<dbReference type="GO" id="GO:0019634">
    <property type="term" value="P:organic phosphonate metabolic process"/>
    <property type="evidence" value="ECO:0007669"/>
    <property type="project" value="InterPro"/>
</dbReference>
<dbReference type="GO" id="GO:0015716">
    <property type="term" value="P:organic phosphonate transport"/>
    <property type="evidence" value="ECO:0007669"/>
    <property type="project" value="InterPro"/>
</dbReference>
<dbReference type="RefSeq" id="WP_169416843.1">
    <property type="nucleotide sequence ID" value="NZ_JABBFX010000001.1"/>
</dbReference>
<sequence>MTVQAESHETRKRWLAVLARAPREQLEHAVSRSDAPPHALVRAPECGMLMLRGRVGGTGDAFNFGEATVTRCAARIADFLGVGYVLGRDRRHAELVAVLDALLQDPARQPRLLAEVVEPLAREQEAARTARSREAAASRVEFFTMVRGEA</sequence>
<evidence type="ECO:0000313" key="2">
    <source>
        <dbReference type="EMBL" id="NML42621.1"/>
    </source>
</evidence>
<keyword evidence="2" id="KW-0456">Lyase</keyword>
<feature type="domain" description="PH" evidence="1">
    <location>
        <begin position="1"/>
        <end position="23"/>
    </location>
</feature>
<proteinExistence type="predicted"/>
<keyword evidence="3" id="KW-1185">Reference proteome</keyword>
<dbReference type="PROSITE" id="PS50003">
    <property type="entry name" value="PH_DOMAIN"/>
    <property type="match status" value="1"/>
</dbReference>
<name>A0A848GZ06_9BURK</name>
<dbReference type="InterPro" id="IPR001849">
    <property type="entry name" value="PH_domain"/>
</dbReference>